<protein>
    <submittedName>
        <fullName evidence="1">F-box domain-containing protein</fullName>
    </submittedName>
</protein>
<accession>A0A8H6Y2G1</accession>
<comment type="caution">
    <text evidence="1">The sequence shown here is derived from an EMBL/GenBank/DDBJ whole genome shotgun (WGS) entry which is preliminary data.</text>
</comment>
<dbReference type="EMBL" id="JACAZI010000009">
    <property type="protein sequence ID" value="KAF7352073.1"/>
    <property type="molecule type" value="Genomic_DNA"/>
</dbReference>
<dbReference type="Proteomes" id="UP000620124">
    <property type="component" value="Unassembled WGS sequence"/>
</dbReference>
<gene>
    <name evidence="1" type="ORF">MVEN_01170100</name>
</gene>
<dbReference type="Gene3D" id="3.80.10.10">
    <property type="entry name" value="Ribonuclease Inhibitor"/>
    <property type="match status" value="1"/>
</dbReference>
<name>A0A8H6Y2G1_9AGAR</name>
<dbReference type="InterPro" id="IPR032675">
    <property type="entry name" value="LRR_dom_sf"/>
</dbReference>
<dbReference type="SUPFAM" id="SSF52047">
    <property type="entry name" value="RNI-like"/>
    <property type="match status" value="1"/>
</dbReference>
<organism evidence="1 2">
    <name type="scientific">Mycena venus</name>
    <dbReference type="NCBI Taxonomy" id="2733690"/>
    <lineage>
        <taxon>Eukaryota</taxon>
        <taxon>Fungi</taxon>
        <taxon>Dikarya</taxon>
        <taxon>Basidiomycota</taxon>
        <taxon>Agaricomycotina</taxon>
        <taxon>Agaricomycetes</taxon>
        <taxon>Agaricomycetidae</taxon>
        <taxon>Agaricales</taxon>
        <taxon>Marasmiineae</taxon>
        <taxon>Mycenaceae</taxon>
        <taxon>Mycena</taxon>
    </lineage>
</organism>
<dbReference type="AlphaFoldDB" id="A0A8H6Y2G1"/>
<dbReference type="OrthoDB" id="2944442at2759"/>
<evidence type="ECO:0000313" key="1">
    <source>
        <dbReference type="EMBL" id="KAF7352073.1"/>
    </source>
</evidence>
<reference evidence="1" key="1">
    <citation type="submission" date="2020-05" db="EMBL/GenBank/DDBJ databases">
        <title>Mycena genomes resolve the evolution of fungal bioluminescence.</title>
        <authorList>
            <person name="Tsai I.J."/>
        </authorList>
    </citation>
    <scope>NUCLEOTIDE SEQUENCE</scope>
    <source>
        <strain evidence="1">CCC161011</strain>
    </source>
</reference>
<sequence>MSSKDMTSPLKAKLAFRTIRGLPRLVWKRMKMILRRRKTRNQIIAPEARIQRADPMAVSYVSVLPPEILAEIMILCYNPCPQFWGDIQQSHNIPIYLTQISSSWRRLALLTPDLWSAVTLTFNEQRARSTRRITAFAESWLAKGRPGKLALHLDMGFIYDFDDDCIEKEPIGRLIAAHAHNWQRLTLARAPDNMAVEVIGRLAENKFPSLERIELHAFASVWNIRFDALVSLPHLRSVHLRTWRTPSSLHNINLLFLPWTQLDNISISAPASAEKWLTILPHCSGLAKLEIWICSDTVAKHGTPLTSSFWESHAAQLRSLCLSNLYFHDELRSLFLTLPNLTLLELSPREIRLAAPDFDALRVEQLLPALTHLDIAVGYAPGVPSIESVRSAIALLETRAAVSPDAGVACLARVVLADWTDWDEVEHDLPAIDQAVMERELDRLRALKAQGMNVRWEVKGYDMLVPRDDVQASMRILGEASQLSTSSYDSNV</sequence>
<evidence type="ECO:0000313" key="2">
    <source>
        <dbReference type="Proteomes" id="UP000620124"/>
    </source>
</evidence>
<proteinExistence type="predicted"/>
<keyword evidence="2" id="KW-1185">Reference proteome</keyword>